<organism evidence="8 9">
    <name type="scientific">Desulfamplus magnetovallimortis</name>
    <dbReference type="NCBI Taxonomy" id="1246637"/>
    <lineage>
        <taxon>Bacteria</taxon>
        <taxon>Pseudomonadati</taxon>
        <taxon>Thermodesulfobacteriota</taxon>
        <taxon>Desulfobacteria</taxon>
        <taxon>Desulfobacterales</taxon>
        <taxon>Desulfobacteraceae</taxon>
        <taxon>Desulfamplus</taxon>
    </lineage>
</organism>
<keyword evidence="4" id="KW-0479">Metal-binding</keyword>
<evidence type="ECO:0000313" key="8">
    <source>
        <dbReference type="EMBL" id="SLM32330.1"/>
    </source>
</evidence>
<evidence type="ECO:0000256" key="1">
    <source>
        <dbReference type="ARBA" id="ARBA00001966"/>
    </source>
</evidence>
<dbReference type="Proteomes" id="UP000191931">
    <property type="component" value="Unassembled WGS sequence"/>
</dbReference>
<reference evidence="8 9" key="1">
    <citation type="submission" date="2017-03" db="EMBL/GenBank/DDBJ databases">
        <authorList>
            <person name="Afonso C.L."/>
            <person name="Miller P.J."/>
            <person name="Scott M.A."/>
            <person name="Spackman E."/>
            <person name="Goraichik I."/>
            <person name="Dimitrov K.M."/>
            <person name="Suarez D.L."/>
            <person name="Swayne D.E."/>
        </authorList>
    </citation>
    <scope>NUCLEOTIDE SEQUENCE [LARGE SCALE GENOMIC DNA]</scope>
    <source>
        <strain evidence="8">PRJEB14757</strain>
    </source>
</reference>
<keyword evidence="2" id="KW-0004">4Fe-4S</keyword>
<keyword evidence="9" id="KW-1185">Reference proteome</keyword>
<dbReference type="InterPro" id="IPR007197">
    <property type="entry name" value="rSAM"/>
</dbReference>
<dbReference type="PANTHER" id="PTHR30352">
    <property type="entry name" value="PYRUVATE FORMATE-LYASE-ACTIVATING ENZYME"/>
    <property type="match status" value="1"/>
</dbReference>
<sequence>MGKKQNNQVVKTPNNQVVKNRNNNITAAIPLNAVVANEKGEIFELEDYGAAAMQGEKPLLLTSNETIEMPHGSELMMLPGMKALVFNFDRGSFETLDENPYLPGERIFPVAVFNSPGYVNRYFCAYEKPLPERLLPLFSYGACGWSHGGFYSAAICVDREPRQDLRLMPHDGIVAGVEFMRQKYPENRLMRHLERCALEYGCPAAKNFFLGRYEAPLPTSRVCNADCMGCISFQRENNLVACQERINFTPFSVEIAEVTLEHFARVPDAQAVASFGQGCEGDPLTAFDVIEPAIKMIRESGGNATINMNTNAGLPLLLARLFDAGLDSVRVSMNSVRKSCYLRYFRPKGYSYEDVIKSIETAGEKGKFVSINYLNCPGVTDSEKEFEALRHFLAKYPVNMIQWRNMNYDPLSYFNVMQEAGGGQNPPLGMEFIIQELRKEFPELIHGYFNPPVRGDGKN</sequence>
<protein>
    <submittedName>
        <fullName evidence="8">Radical SAM domain family protein</fullName>
    </submittedName>
</protein>
<dbReference type="PANTHER" id="PTHR30352:SF5">
    <property type="entry name" value="PYRUVATE FORMATE-LYASE 1-ACTIVATING ENZYME"/>
    <property type="match status" value="1"/>
</dbReference>
<keyword evidence="3" id="KW-0949">S-adenosyl-L-methionine</keyword>
<evidence type="ECO:0000313" key="9">
    <source>
        <dbReference type="Proteomes" id="UP000191931"/>
    </source>
</evidence>
<keyword evidence="6" id="KW-0411">Iron-sulfur</keyword>
<dbReference type="EMBL" id="FWEV01000307">
    <property type="protein sequence ID" value="SLM32330.1"/>
    <property type="molecule type" value="Genomic_DNA"/>
</dbReference>
<accession>A0A1W1HIR0</accession>
<evidence type="ECO:0000256" key="3">
    <source>
        <dbReference type="ARBA" id="ARBA00022691"/>
    </source>
</evidence>
<dbReference type="InterPro" id="IPR058240">
    <property type="entry name" value="rSAM_sf"/>
</dbReference>
<evidence type="ECO:0000259" key="7">
    <source>
        <dbReference type="PROSITE" id="PS51918"/>
    </source>
</evidence>
<dbReference type="InterPro" id="IPR013785">
    <property type="entry name" value="Aldolase_TIM"/>
</dbReference>
<comment type="cofactor">
    <cofactor evidence="1">
        <name>[4Fe-4S] cluster</name>
        <dbReference type="ChEBI" id="CHEBI:49883"/>
    </cofactor>
</comment>
<dbReference type="PROSITE" id="PS51918">
    <property type="entry name" value="RADICAL_SAM"/>
    <property type="match status" value="1"/>
</dbReference>
<evidence type="ECO:0000256" key="4">
    <source>
        <dbReference type="ARBA" id="ARBA00022723"/>
    </source>
</evidence>
<dbReference type="Pfam" id="PF04055">
    <property type="entry name" value="Radical_SAM"/>
    <property type="match status" value="1"/>
</dbReference>
<dbReference type="Gene3D" id="3.20.20.70">
    <property type="entry name" value="Aldolase class I"/>
    <property type="match status" value="1"/>
</dbReference>
<evidence type="ECO:0000256" key="2">
    <source>
        <dbReference type="ARBA" id="ARBA00022485"/>
    </source>
</evidence>
<dbReference type="GO" id="GO:0003824">
    <property type="term" value="F:catalytic activity"/>
    <property type="evidence" value="ECO:0007669"/>
    <property type="project" value="InterPro"/>
</dbReference>
<dbReference type="CDD" id="cd01335">
    <property type="entry name" value="Radical_SAM"/>
    <property type="match status" value="1"/>
</dbReference>
<dbReference type="STRING" id="1246637.MTBBW1_630024"/>
<evidence type="ECO:0000256" key="6">
    <source>
        <dbReference type="ARBA" id="ARBA00023014"/>
    </source>
</evidence>
<name>A0A1W1HIR0_9BACT</name>
<proteinExistence type="predicted"/>
<dbReference type="SUPFAM" id="SSF102114">
    <property type="entry name" value="Radical SAM enzymes"/>
    <property type="match status" value="1"/>
</dbReference>
<dbReference type="SFLD" id="SFLDS00029">
    <property type="entry name" value="Radical_SAM"/>
    <property type="match status" value="1"/>
</dbReference>
<feature type="domain" description="Radical SAM core" evidence="7">
    <location>
        <begin position="209"/>
        <end position="452"/>
    </location>
</feature>
<keyword evidence="5" id="KW-0408">Iron</keyword>
<dbReference type="SFLD" id="SFLDG01109">
    <property type="entry name" value="Uncharacterised_Radical_SAM_Su"/>
    <property type="match status" value="1"/>
</dbReference>
<dbReference type="GO" id="GO:0051539">
    <property type="term" value="F:4 iron, 4 sulfur cluster binding"/>
    <property type="evidence" value="ECO:0007669"/>
    <property type="project" value="UniProtKB-KW"/>
</dbReference>
<dbReference type="GO" id="GO:0046872">
    <property type="term" value="F:metal ion binding"/>
    <property type="evidence" value="ECO:0007669"/>
    <property type="project" value="UniProtKB-KW"/>
</dbReference>
<dbReference type="AlphaFoldDB" id="A0A1W1HIR0"/>
<gene>
    <name evidence="8" type="ORF">MTBBW1_630024</name>
</gene>
<dbReference type="OrthoDB" id="9764628at2"/>
<dbReference type="InterPro" id="IPR034457">
    <property type="entry name" value="Organic_radical-activating"/>
</dbReference>
<evidence type="ECO:0000256" key="5">
    <source>
        <dbReference type="ARBA" id="ARBA00023004"/>
    </source>
</evidence>